<dbReference type="GO" id="GO:0050829">
    <property type="term" value="P:defense response to Gram-negative bacterium"/>
    <property type="evidence" value="ECO:0007669"/>
    <property type="project" value="TreeGrafter"/>
</dbReference>
<dbReference type="GO" id="GO:0003676">
    <property type="term" value="F:nucleic acid binding"/>
    <property type="evidence" value="ECO:0007669"/>
    <property type="project" value="InterPro"/>
</dbReference>
<dbReference type="PANTHER" id="PTHR11437">
    <property type="entry name" value="RIBONUCLEASE"/>
    <property type="match status" value="1"/>
</dbReference>
<keyword evidence="8" id="KW-0732">Signal</keyword>
<gene>
    <name evidence="10" type="primary">LOC127375148</name>
</gene>
<evidence type="ECO:0000256" key="2">
    <source>
        <dbReference type="ARBA" id="ARBA00005600"/>
    </source>
</evidence>
<dbReference type="Pfam" id="PF00074">
    <property type="entry name" value="RnaseA"/>
    <property type="match status" value="1"/>
</dbReference>
<dbReference type="GO" id="GO:0005576">
    <property type="term" value="C:extracellular region"/>
    <property type="evidence" value="ECO:0007669"/>
    <property type="project" value="UniProtKB-SubCell"/>
</dbReference>
<name>A0A8C4EJ40_DICLA</name>
<keyword evidence="3" id="KW-0964">Secreted</keyword>
<evidence type="ECO:0000256" key="1">
    <source>
        <dbReference type="ARBA" id="ARBA00004613"/>
    </source>
</evidence>
<dbReference type="PROSITE" id="PS00127">
    <property type="entry name" value="RNASE_PANCREATIC"/>
    <property type="match status" value="1"/>
</dbReference>
<reference evidence="10" key="2">
    <citation type="submission" date="2025-09" db="UniProtKB">
        <authorList>
            <consortium name="Ensembl"/>
        </authorList>
    </citation>
    <scope>IDENTIFICATION</scope>
</reference>
<dbReference type="AlphaFoldDB" id="A0A8C4EJ40"/>
<protein>
    <recommendedName>
        <fullName evidence="9">Ribonuclease A-domain domain-containing protein</fullName>
    </recommendedName>
</protein>
<dbReference type="InterPro" id="IPR023411">
    <property type="entry name" value="RNaseA_AS"/>
</dbReference>
<evidence type="ECO:0000256" key="3">
    <source>
        <dbReference type="ARBA" id="ARBA00022525"/>
    </source>
</evidence>
<evidence type="ECO:0000256" key="7">
    <source>
        <dbReference type="ARBA" id="ARBA00023157"/>
    </source>
</evidence>
<dbReference type="GO" id="GO:0001525">
    <property type="term" value="P:angiogenesis"/>
    <property type="evidence" value="ECO:0007669"/>
    <property type="project" value="TreeGrafter"/>
</dbReference>
<evidence type="ECO:0000259" key="9">
    <source>
        <dbReference type="SMART" id="SM00092"/>
    </source>
</evidence>
<accession>A0A8C4EJ40</accession>
<keyword evidence="5 8" id="KW-0255">Endonuclease</keyword>
<dbReference type="InterPro" id="IPR001427">
    <property type="entry name" value="RNaseA"/>
</dbReference>
<reference evidence="10" key="1">
    <citation type="submission" date="2025-08" db="UniProtKB">
        <authorList>
            <consortium name="Ensembl"/>
        </authorList>
    </citation>
    <scope>IDENTIFICATION</scope>
</reference>
<feature type="domain" description="Ribonuclease A-domain" evidence="9">
    <location>
        <begin position="24"/>
        <end position="141"/>
    </location>
</feature>
<comment type="similarity">
    <text evidence="2 8">Belongs to the pancreatic ribonuclease family.</text>
</comment>
<keyword evidence="7" id="KW-1015">Disulfide bond</keyword>
<comment type="subcellular location">
    <subcellularLocation>
        <location evidence="1">Secreted</location>
    </subcellularLocation>
</comment>
<dbReference type="GO" id="GO:0004519">
    <property type="term" value="F:endonuclease activity"/>
    <property type="evidence" value="ECO:0007669"/>
    <property type="project" value="UniProtKB-KW"/>
</dbReference>
<organism evidence="10 11">
    <name type="scientific">Dicentrarchus labrax</name>
    <name type="common">European seabass</name>
    <name type="synonym">Morone labrax</name>
    <dbReference type="NCBI Taxonomy" id="13489"/>
    <lineage>
        <taxon>Eukaryota</taxon>
        <taxon>Metazoa</taxon>
        <taxon>Chordata</taxon>
        <taxon>Craniata</taxon>
        <taxon>Vertebrata</taxon>
        <taxon>Euteleostomi</taxon>
        <taxon>Actinopterygii</taxon>
        <taxon>Neopterygii</taxon>
        <taxon>Teleostei</taxon>
        <taxon>Neoteleostei</taxon>
        <taxon>Acanthomorphata</taxon>
        <taxon>Eupercaria</taxon>
        <taxon>Moronidae</taxon>
        <taxon>Dicentrarchus</taxon>
    </lineage>
</organism>
<evidence type="ECO:0000256" key="6">
    <source>
        <dbReference type="ARBA" id="ARBA00022801"/>
    </source>
</evidence>
<evidence type="ECO:0000313" key="11">
    <source>
        <dbReference type="Proteomes" id="UP000694389"/>
    </source>
</evidence>
<evidence type="ECO:0000313" key="10">
    <source>
        <dbReference type="Ensembl" id="ENSDLAP00005019649.2"/>
    </source>
</evidence>
<dbReference type="GO" id="GO:0050830">
    <property type="term" value="P:defense response to Gram-positive bacterium"/>
    <property type="evidence" value="ECO:0007669"/>
    <property type="project" value="TreeGrafter"/>
</dbReference>
<dbReference type="InterPro" id="IPR023412">
    <property type="entry name" value="RNaseA_domain"/>
</dbReference>
<dbReference type="Gene3D" id="3.10.130.10">
    <property type="entry name" value="Ribonuclease A-like domain"/>
    <property type="match status" value="1"/>
</dbReference>
<sequence>MKIQLVCLLLVLLTATVLTQDTKINKRYKKFINQHIIKTMSARSCYKEMQERKINIKKSMCKKINTFILASAEDVRSVCVDKGVPYHKMTKSIEDFDIVVCNRTNKQGKRAKCQYHGDKLKNKKILIKCEKGFPVHYDGDIVLDTNRNNIY</sequence>
<dbReference type="Proteomes" id="UP000694389">
    <property type="component" value="Unassembled WGS sequence"/>
</dbReference>
<dbReference type="Ensembl" id="ENSDLAT00005021110.2">
    <property type="protein sequence ID" value="ENSDLAP00005019649.2"/>
    <property type="gene ID" value="ENSDLAG00005009253.2"/>
</dbReference>
<proteinExistence type="inferred from homology"/>
<dbReference type="InterPro" id="IPR036816">
    <property type="entry name" value="RNaseA-like_dom_sf"/>
</dbReference>
<keyword evidence="4 8" id="KW-0540">Nuclease</keyword>
<keyword evidence="11" id="KW-1185">Reference proteome</keyword>
<dbReference type="GeneTree" id="ENSGT00940000157645"/>
<dbReference type="GO" id="GO:0004540">
    <property type="term" value="F:RNA nuclease activity"/>
    <property type="evidence" value="ECO:0007669"/>
    <property type="project" value="TreeGrafter"/>
</dbReference>
<keyword evidence="6 8" id="KW-0378">Hydrolase</keyword>
<feature type="signal peptide" evidence="8">
    <location>
        <begin position="1"/>
        <end position="19"/>
    </location>
</feature>
<dbReference type="GO" id="GO:0016787">
    <property type="term" value="F:hydrolase activity"/>
    <property type="evidence" value="ECO:0007669"/>
    <property type="project" value="UniProtKB-KW"/>
</dbReference>
<evidence type="ECO:0000256" key="8">
    <source>
        <dbReference type="RuleBase" id="RU000651"/>
    </source>
</evidence>
<evidence type="ECO:0000256" key="5">
    <source>
        <dbReference type="ARBA" id="ARBA00022759"/>
    </source>
</evidence>
<dbReference type="SUPFAM" id="SSF54076">
    <property type="entry name" value="RNase A-like"/>
    <property type="match status" value="1"/>
</dbReference>
<dbReference type="PANTHER" id="PTHR11437:SF10">
    <property type="entry name" value="ANGIOGENIN-RELATED"/>
    <property type="match status" value="1"/>
</dbReference>
<evidence type="ECO:0000256" key="4">
    <source>
        <dbReference type="ARBA" id="ARBA00022722"/>
    </source>
</evidence>
<dbReference type="SMART" id="SM00092">
    <property type="entry name" value="RNAse_Pc"/>
    <property type="match status" value="1"/>
</dbReference>
<feature type="chain" id="PRO_5035961620" description="Ribonuclease A-domain domain-containing protein" evidence="8">
    <location>
        <begin position="20"/>
        <end position="151"/>
    </location>
</feature>